<gene>
    <name evidence="2" type="ORF">HYX28_06250</name>
</gene>
<evidence type="ECO:0000256" key="1">
    <source>
        <dbReference type="SAM" id="Phobius"/>
    </source>
</evidence>
<comment type="caution">
    <text evidence="2">The sequence shown here is derived from an EMBL/GenBank/DDBJ whole genome shotgun (WGS) entry which is preliminary data.</text>
</comment>
<sequence>MQSGNLYVVWSYAFYIMISVALTVWVARTLSQNGILFLVDAFLGNERLAHSVNHLLVVGFYLINIGYVTLALKYGDKPTSLQQAIEFLSTKVGLVLLVLGAMHFLNLRVFSNMRKRALLRNERPPLAPNEFIPASLPPQPTPQGAH</sequence>
<dbReference type="AlphaFoldDB" id="A0A932A7X8"/>
<dbReference type="Proteomes" id="UP000779809">
    <property type="component" value="Unassembled WGS sequence"/>
</dbReference>
<evidence type="ECO:0000313" key="2">
    <source>
        <dbReference type="EMBL" id="MBI2678364.1"/>
    </source>
</evidence>
<feature type="transmembrane region" description="Helical" evidence="1">
    <location>
        <begin position="12"/>
        <end position="31"/>
    </location>
</feature>
<dbReference type="EMBL" id="JACPNR010000007">
    <property type="protein sequence ID" value="MBI2678364.1"/>
    <property type="molecule type" value="Genomic_DNA"/>
</dbReference>
<organism evidence="2 3">
    <name type="scientific">Candidatus Korobacter versatilis</name>
    <dbReference type="NCBI Taxonomy" id="658062"/>
    <lineage>
        <taxon>Bacteria</taxon>
        <taxon>Pseudomonadati</taxon>
        <taxon>Acidobacteriota</taxon>
        <taxon>Terriglobia</taxon>
        <taxon>Terriglobales</taxon>
        <taxon>Candidatus Korobacteraceae</taxon>
        <taxon>Candidatus Korobacter</taxon>
    </lineage>
</organism>
<protein>
    <submittedName>
        <fullName evidence="2">Uncharacterized protein</fullName>
    </submittedName>
</protein>
<feature type="transmembrane region" description="Helical" evidence="1">
    <location>
        <begin position="52"/>
        <end position="72"/>
    </location>
</feature>
<evidence type="ECO:0000313" key="3">
    <source>
        <dbReference type="Proteomes" id="UP000779809"/>
    </source>
</evidence>
<keyword evidence="1" id="KW-0812">Transmembrane</keyword>
<keyword evidence="1" id="KW-1133">Transmembrane helix</keyword>
<feature type="transmembrane region" description="Helical" evidence="1">
    <location>
        <begin position="92"/>
        <end position="110"/>
    </location>
</feature>
<name>A0A932A7X8_9BACT</name>
<reference evidence="2" key="1">
    <citation type="submission" date="2020-07" db="EMBL/GenBank/DDBJ databases">
        <title>Huge and variable diversity of episymbiotic CPR bacteria and DPANN archaea in groundwater ecosystems.</title>
        <authorList>
            <person name="He C.Y."/>
            <person name="Keren R."/>
            <person name="Whittaker M."/>
            <person name="Farag I.F."/>
            <person name="Doudna J."/>
            <person name="Cate J.H.D."/>
            <person name="Banfield J.F."/>
        </authorList>
    </citation>
    <scope>NUCLEOTIDE SEQUENCE</scope>
    <source>
        <strain evidence="2">NC_groundwater_580_Pr5_B-0.1um_64_19</strain>
    </source>
</reference>
<proteinExistence type="predicted"/>
<accession>A0A932A7X8</accession>
<keyword evidence="1" id="KW-0472">Membrane</keyword>